<dbReference type="PATRIC" id="fig|1324352.5.peg.3580"/>
<name>A0A0G3M4M4_CHRGL</name>
<dbReference type="OrthoDB" id="1275246at2"/>
<dbReference type="PROSITE" id="PS51257">
    <property type="entry name" value="PROKAR_LIPOPROTEIN"/>
    <property type="match status" value="1"/>
</dbReference>
<dbReference type="RefSeq" id="WP_053328795.1">
    <property type="nucleotide sequence ID" value="NZ_CP009928.1"/>
</dbReference>
<sequence length="80" mass="8620">MKCTAPLLILGLVVTSCKKESRTERSIPTDSIINDTVTVDTISSNYTPAPALADTIHYDSISGNKNKDTVKAHKNKAMGK</sequence>
<dbReference type="AlphaFoldDB" id="A0A0G3M4M4"/>
<dbReference type="Proteomes" id="UP000035213">
    <property type="component" value="Chromosome"/>
</dbReference>
<protein>
    <submittedName>
        <fullName evidence="1">Uncharacterized protein</fullName>
    </submittedName>
</protein>
<proteinExistence type="predicted"/>
<evidence type="ECO:0000313" key="2">
    <source>
        <dbReference type="Proteomes" id="UP000035213"/>
    </source>
</evidence>
<accession>A0A0G3M4M4</accession>
<evidence type="ECO:0000313" key="1">
    <source>
        <dbReference type="EMBL" id="AKK74101.1"/>
    </source>
</evidence>
<reference evidence="1 2" key="1">
    <citation type="submission" date="2014-11" db="EMBL/GenBank/DDBJ databases">
        <authorList>
            <person name="Park G.-S."/>
            <person name="Hong S.-J."/>
            <person name="Jung B.K."/>
            <person name="Khan A.R."/>
            <person name="Kwak Y."/>
            <person name="Shin J.-H."/>
        </authorList>
    </citation>
    <scope>NUCLEOTIDE SEQUENCE [LARGE SCALE GENOMIC DNA]</scope>
    <source>
        <strain evidence="1 2">DSM 27622</strain>
    </source>
</reference>
<dbReference type="EMBL" id="CP009928">
    <property type="protein sequence ID" value="AKK74101.1"/>
    <property type="molecule type" value="Genomic_DNA"/>
</dbReference>
<organism evidence="1 2">
    <name type="scientific">Chryseobacterium gallinarum</name>
    <dbReference type="NCBI Taxonomy" id="1324352"/>
    <lineage>
        <taxon>Bacteria</taxon>
        <taxon>Pseudomonadati</taxon>
        <taxon>Bacteroidota</taxon>
        <taxon>Flavobacteriia</taxon>
        <taxon>Flavobacteriales</taxon>
        <taxon>Weeksellaceae</taxon>
        <taxon>Chryseobacterium group</taxon>
        <taxon>Chryseobacterium</taxon>
    </lineage>
</organism>
<dbReference type="STRING" id="1324352.OK18_17125"/>
<gene>
    <name evidence="1" type="ORF">OK18_17125</name>
</gene>
<dbReference type="KEGG" id="cgn:OK18_17125"/>